<dbReference type="InterPro" id="IPR011990">
    <property type="entry name" value="TPR-like_helical_dom_sf"/>
</dbReference>
<dbReference type="SUPFAM" id="SSF48452">
    <property type="entry name" value="TPR-like"/>
    <property type="match status" value="1"/>
</dbReference>
<evidence type="ECO:0000313" key="4">
    <source>
        <dbReference type="EMBL" id="KKQ75858.1"/>
    </source>
</evidence>
<dbReference type="Pfam" id="PF07719">
    <property type="entry name" value="TPR_2"/>
    <property type="match status" value="1"/>
</dbReference>
<feature type="repeat" description="TPR" evidence="3">
    <location>
        <begin position="35"/>
        <end position="68"/>
    </location>
</feature>
<dbReference type="Proteomes" id="UP000034181">
    <property type="component" value="Unassembled WGS sequence"/>
</dbReference>
<name>A0A0G0K863_9BACT</name>
<proteinExistence type="predicted"/>
<dbReference type="InterPro" id="IPR013105">
    <property type="entry name" value="TPR_2"/>
</dbReference>
<gene>
    <name evidence="4" type="ORF">US96_C0003G0016</name>
</gene>
<reference evidence="4 5" key="1">
    <citation type="journal article" date="2015" name="Nature">
        <title>rRNA introns, odd ribosomes, and small enigmatic genomes across a large radiation of phyla.</title>
        <authorList>
            <person name="Brown C.T."/>
            <person name="Hug L.A."/>
            <person name="Thomas B.C."/>
            <person name="Sharon I."/>
            <person name="Castelle C.J."/>
            <person name="Singh A."/>
            <person name="Wilkins M.J."/>
            <person name="Williams K.H."/>
            <person name="Banfield J.F."/>
        </authorList>
    </citation>
    <scope>NUCLEOTIDE SEQUENCE [LARGE SCALE GENOMIC DNA]</scope>
</reference>
<dbReference type="Gene3D" id="1.25.40.10">
    <property type="entry name" value="Tetratricopeptide repeat domain"/>
    <property type="match status" value="1"/>
</dbReference>
<evidence type="ECO:0000256" key="1">
    <source>
        <dbReference type="ARBA" id="ARBA00022737"/>
    </source>
</evidence>
<dbReference type="PROSITE" id="PS50005">
    <property type="entry name" value="TPR"/>
    <property type="match status" value="1"/>
</dbReference>
<dbReference type="InterPro" id="IPR019734">
    <property type="entry name" value="TPR_rpt"/>
</dbReference>
<organism evidence="4 5">
    <name type="scientific">Candidatus Woesebacteria bacterium GW2011_GWB1_38_5b</name>
    <dbReference type="NCBI Taxonomy" id="1618569"/>
    <lineage>
        <taxon>Bacteria</taxon>
        <taxon>Candidatus Woeseibacteriota</taxon>
    </lineage>
</organism>
<evidence type="ECO:0000256" key="3">
    <source>
        <dbReference type="PROSITE-ProRule" id="PRU00339"/>
    </source>
</evidence>
<dbReference type="SMART" id="SM00028">
    <property type="entry name" value="TPR"/>
    <property type="match status" value="1"/>
</dbReference>
<comment type="caution">
    <text evidence="4">The sequence shown here is derived from an EMBL/GenBank/DDBJ whole genome shotgun (WGS) entry which is preliminary data.</text>
</comment>
<dbReference type="EMBL" id="LBUZ01000003">
    <property type="protein sequence ID" value="KKQ75858.1"/>
    <property type="molecule type" value="Genomic_DNA"/>
</dbReference>
<protein>
    <submittedName>
        <fullName evidence="4">Tetratricopeptide TPR_2 repeat protein</fullName>
    </submittedName>
</protein>
<dbReference type="AlphaFoldDB" id="A0A0G0K863"/>
<sequence>MDDLSHQAIQHALCGNWEKALETNLEILNSQQVSAETLNRLARAYAELGDLTKARESAKHVLEIDPFNTIAQKSLQKWSALKNGARSATQSLSAQIFLEEPGKTRVVPLVNLSSHSVILALECGHEVKLQTYPHSVVVATIDGKHVGRLTDDIANRLKKLIDAGNVYQCYIKCAQIGEVKVFLRELKRAEHIKHIPSFPTEKVNYVAFAAPELLRNKKTALPRSI</sequence>
<keyword evidence="1" id="KW-0677">Repeat</keyword>
<keyword evidence="2 3" id="KW-0802">TPR repeat</keyword>
<evidence type="ECO:0000313" key="5">
    <source>
        <dbReference type="Proteomes" id="UP000034181"/>
    </source>
</evidence>
<evidence type="ECO:0000256" key="2">
    <source>
        <dbReference type="ARBA" id="ARBA00022803"/>
    </source>
</evidence>
<accession>A0A0G0K863</accession>